<dbReference type="Pfam" id="PF13625">
    <property type="entry name" value="Helicase_C_3"/>
    <property type="match status" value="1"/>
</dbReference>
<feature type="domain" description="Helicase XPB/Ssl2 N-terminal" evidence="1">
    <location>
        <begin position="435"/>
        <end position="546"/>
    </location>
</feature>
<organism evidence="2 3">
    <name type="scientific">Bradymonas sediminis</name>
    <dbReference type="NCBI Taxonomy" id="1548548"/>
    <lineage>
        <taxon>Bacteria</taxon>
        <taxon>Deltaproteobacteria</taxon>
        <taxon>Bradymonadales</taxon>
        <taxon>Bradymonadaceae</taxon>
        <taxon>Bradymonas</taxon>
    </lineage>
</organism>
<proteinExistence type="predicted"/>
<evidence type="ECO:0000313" key="3">
    <source>
        <dbReference type="Proteomes" id="UP000249799"/>
    </source>
</evidence>
<dbReference type="InterPro" id="IPR032830">
    <property type="entry name" value="XPB/Ssl2_N"/>
</dbReference>
<evidence type="ECO:0000259" key="1">
    <source>
        <dbReference type="Pfam" id="PF13625"/>
    </source>
</evidence>
<gene>
    <name evidence="2" type="ORF">DN745_14640</name>
</gene>
<name>A0A2Z4FNC3_9DELT</name>
<dbReference type="AlphaFoldDB" id="A0A2Z4FNC3"/>
<evidence type="ECO:0000313" key="2">
    <source>
        <dbReference type="EMBL" id="AWV90497.1"/>
    </source>
</evidence>
<dbReference type="OrthoDB" id="2987331at2"/>
<accession>A0A2Z4FNC3</accession>
<dbReference type="KEGG" id="bsed:DN745_14640"/>
<keyword evidence="3" id="KW-1185">Reference proteome</keyword>
<sequence length="753" mass="84622">METDELHRLFERGYSLSSKRFLAETWGVAPESDYDVVAAQVNKPEVSKERLAKVTKLQRVTMSQVAASGGRMRGENLRRDLLLRGFGDTDPVLRALVEELLLIPLPNPGESELDIEALLEMDSFLQRDLALPVPLKELLSDEAEMLGPEAIDAWSGDIQLLDTTSIDTLELNLLHLASQLQQETLRLNIDGTPNRRSLARFGRGISFPITVSPEDPAASQQAGEAGDSLDLNDVFQLDYLTFLLALSLELGFVETRDQSIAGSVKQTEEFFLAKVEARNRQLSAAFRGLKYWSEIESLSLSRAGGPADSERHFSQFEPTGEPLIGARGYVLSVLKRARVTQWTAVKAMIDLCEQLDKNYLPRALSKVEPPVDPRRHIDAVLRHGLIWLGVIEFGYSDDQVEMMRVTPRGAQFLGMKVEKDPNAKDPNAEQHGCMVVQPNFEVMLFLDPAPLEVVYRLYEVGQRTKLSERVANFHLSAESVQRGLGMGLTADEIVTTLGTYSHAPVPDSVAFQIRDWERVHRKLQLFANGVLVRHPDPDKLDLLLGQLRHAQRDDKGNDTFQSYRLGPESAFLACDHPPGLEKLVEQQDGLLIDYLGEIPPSVYFVDILEVMIDPMETDIVTLSELEKIADRLEDSTARQRFYELNVDKIRARWPDNPLKGVREFFGPRTEGGLPPAQELKFRGLLDKPLEAIISREVTVIVLQNKQIADRFVDIPECEPLIERRLGETAFAIKRGHEEELNELLDELGINLSE</sequence>
<reference evidence="2 3" key="1">
    <citation type="submission" date="2018-06" db="EMBL/GenBank/DDBJ databases">
        <title>Lujinxingia sediminis gen. nov. sp. nov., a new facultative anaerobic member of the class Deltaproteobacteria, and proposal of Lujinxingaceae fam. nov.</title>
        <authorList>
            <person name="Guo L.-Y."/>
            <person name="Li C.-M."/>
            <person name="Wang S."/>
            <person name="Du Z.-J."/>
        </authorList>
    </citation>
    <scope>NUCLEOTIDE SEQUENCE [LARGE SCALE GENOMIC DNA]</scope>
    <source>
        <strain evidence="2 3">FA350</strain>
    </source>
</reference>
<protein>
    <recommendedName>
        <fullName evidence="1">Helicase XPB/Ssl2 N-terminal domain-containing protein</fullName>
    </recommendedName>
</protein>
<dbReference type="Proteomes" id="UP000249799">
    <property type="component" value="Chromosome"/>
</dbReference>
<dbReference type="EMBL" id="CP030032">
    <property type="protein sequence ID" value="AWV90497.1"/>
    <property type="molecule type" value="Genomic_DNA"/>
</dbReference>
<dbReference type="RefSeq" id="WP_111335985.1">
    <property type="nucleotide sequence ID" value="NZ_CP030032.1"/>
</dbReference>